<organism evidence="5 6">
    <name type="scientific">Nocardia pseudobrasiliensis</name>
    <dbReference type="NCBI Taxonomy" id="45979"/>
    <lineage>
        <taxon>Bacteria</taxon>
        <taxon>Bacillati</taxon>
        <taxon>Actinomycetota</taxon>
        <taxon>Actinomycetes</taxon>
        <taxon>Mycobacteriales</taxon>
        <taxon>Nocardiaceae</taxon>
        <taxon>Nocardia</taxon>
    </lineage>
</organism>
<evidence type="ECO:0000313" key="5">
    <source>
        <dbReference type="EMBL" id="RDI67858.1"/>
    </source>
</evidence>
<feature type="disulfide bond" evidence="2">
    <location>
        <begin position="141"/>
        <end position="154"/>
    </location>
</feature>
<dbReference type="SUPFAM" id="SSF52266">
    <property type="entry name" value="SGNH hydrolase"/>
    <property type="match status" value="1"/>
</dbReference>
<dbReference type="PANTHER" id="PTHR37981:SF1">
    <property type="entry name" value="SGNH HYDROLASE-TYPE ESTERASE DOMAIN-CONTAINING PROTEIN"/>
    <property type="match status" value="1"/>
</dbReference>
<feature type="signal peptide" evidence="3">
    <location>
        <begin position="1"/>
        <end position="34"/>
    </location>
</feature>
<dbReference type="GO" id="GO:0019433">
    <property type="term" value="P:triglyceride catabolic process"/>
    <property type="evidence" value="ECO:0007669"/>
    <property type="project" value="TreeGrafter"/>
</dbReference>
<accession>A0A370IAX6</accession>
<dbReference type="Gene3D" id="3.40.50.1110">
    <property type="entry name" value="SGNH hydrolase"/>
    <property type="match status" value="1"/>
</dbReference>
<dbReference type="Pfam" id="PF13472">
    <property type="entry name" value="Lipase_GDSL_2"/>
    <property type="match status" value="1"/>
</dbReference>
<dbReference type="STRING" id="1210086.GCA_001613105_07873"/>
<dbReference type="InterPro" id="IPR013830">
    <property type="entry name" value="SGNH_hydro"/>
</dbReference>
<dbReference type="AlphaFoldDB" id="A0A370IAX6"/>
<name>A0A370IAX6_9NOCA</name>
<evidence type="ECO:0000256" key="3">
    <source>
        <dbReference type="SAM" id="SignalP"/>
    </source>
</evidence>
<sequence length="294" mass="30585">MKSVARGRRLRWFGAPVVAVVSALAGGTFTPAGAANPTVGKYVALGDSYAAVGTLTTVDGRIPGCVRAADSYPAVLARTLGVGEFVNASCASATTENLLGAQVTPAGVNPPQLDALTPDTDLVTITIGGNDFGALDLAARCGTLALADPTGAPCRNSLEQGGQFDTRIAATEAKLERVYDEIRARAPHAVLVAVGYLRALPPVGTCRWQMPVADGDAVYFNQMWDRYTIVARDQIAARGALFADVGSVLGHDACQPPETRWVEPGLSARPYLVAHPNAAGQAYVAGAIADLLRR</sequence>
<keyword evidence="2" id="KW-1015">Disulfide bond</keyword>
<evidence type="ECO:0000256" key="1">
    <source>
        <dbReference type="PIRSR" id="PIRSR637460-1"/>
    </source>
</evidence>
<evidence type="ECO:0000259" key="4">
    <source>
        <dbReference type="Pfam" id="PF13472"/>
    </source>
</evidence>
<feature type="disulfide bond" evidence="2">
    <location>
        <begin position="65"/>
        <end position="90"/>
    </location>
</feature>
<protein>
    <submittedName>
        <fullName evidence="5">GDSL-like lipase/acylhydrolase family protein</fullName>
    </submittedName>
</protein>
<comment type="caution">
    <text evidence="5">The sequence shown here is derived from an EMBL/GenBank/DDBJ whole genome shotgun (WGS) entry which is preliminary data.</text>
</comment>
<keyword evidence="3" id="KW-0732">Signal</keyword>
<evidence type="ECO:0000313" key="6">
    <source>
        <dbReference type="Proteomes" id="UP000254869"/>
    </source>
</evidence>
<feature type="chain" id="PRO_5016802131" evidence="3">
    <location>
        <begin position="35"/>
        <end position="294"/>
    </location>
</feature>
<dbReference type="InterPro" id="IPR037460">
    <property type="entry name" value="SEST-like"/>
</dbReference>
<dbReference type="PANTHER" id="PTHR37981">
    <property type="entry name" value="LIPASE 2"/>
    <property type="match status" value="1"/>
</dbReference>
<keyword evidence="5" id="KW-0378">Hydrolase</keyword>
<dbReference type="GO" id="GO:0004806">
    <property type="term" value="F:triacylglycerol lipase activity"/>
    <property type="evidence" value="ECO:0007669"/>
    <property type="project" value="TreeGrafter"/>
</dbReference>
<gene>
    <name evidence="5" type="ORF">DFR76_102258</name>
</gene>
<dbReference type="InterPro" id="IPR036514">
    <property type="entry name" value="SGNH_hydro_sf"/>
</dbReference>
<keyword evidence="6" id="KW-1185">Reference proteome</keyword>
<feature type="disulfide bond" evidence="2">
    <location>
        <begin position="206"/>
        <end position="254"/>
    </location>
</feature>
<evidence type="ECO:0000256" key="2">
    <source>
        <dbReference type="PIRSR" id="PIRSR637460-2"/>
    </source>
</evidence>
<dbReference type="EMBL" id="QQBC01000002">
    <property type="protein sequence ID" value="RDI67858.1"/>
    <property type="molecule type" value="Genomic_DNA"/>
</dbReference>
<feature type="active site" description="Nucleophile" evidence="1">
    <location>
        <position position="48"/>
    </location>
</feature>
<feature type="domain" description="SGNH hydrolase-type esterase" evidence="4">
    <location>
        <begin position="44"/>
        <end position="282"/>
    </location>
</feature>
<dbReference type="CDD" id="cd01823">
    <property type="entry name" value="SEST_like"/>
    <property type="match status" value="1"/>
</dbReference>
<dbReference type="Proteomes" id="UP000254869">
    <property type="component" value="Unassembled WGS sequence"/>
</dbReference>
<reference evidence="5 6" key="1">
    <citation type="submission" date="2018-07" db="EMBL/GenBank/DDBJ databases">
        <title>Genomic Encyclopedia of Type Strains, Phase IV (KMG-IV): sequencing the most valuable type-strain genomes for metagenomic binning, comparative biology and taxonomic classification.</title>
        <authorList>
            <person name="Goeker M."/>
        </authorList>
    </citation>
    <scope>NUCLEOTIDE SEQUENCE [LARGE SCALE GENOMIC DNA]</scope>
    <source>
        <strain evidence="5 6">DSM 44290</strain>
    </source>
</reference>
<proteinExistence type="predicted"/>
<feature type="active site" evidence="1">
    <location>
        <position position="275"/>
    </location>
</feature>